<dbReference type="Proteomes" id="UP001357223">
    <property type="component" value="Chromosome"/>
</dbReference>
<dbReference type="Pfam" id="PF10823">
    <property type="entry name" value="DUF2568"/>
    <property type="match status" value="1"/>
</dbReference>
<gene>
    <name evidence="2" type="ORF">R4Z09_19645</name>
</gene>
<dbReference type="InterPro" id="IPR021214">
    <property type="entry name" value="DUF2568"/>
</dbReference>
<evidence type="ECO:0000313" key="2">
    <source>
        <dbReference type="EMBL" id="WVX79494.1"/>
    </source>
</evidence>
<accession>A0ABZ2C7E6</accession>
<protein>
    <submittedName>
        <fullName evidence="2">YrdB family protein</fullName>
    </submittedName>
</protein>
<keyword evidence="1" id="KW-1133">Transmembrane helix</keyword>
<feature type="transmembrane region" description="Helical" evidence="1">
    <location>
        <begin position="66"/>
        <end position="86"/>
    </location>
</feature>
<sequence>MILKNINLVIRFLIELCALASLGYWGFITGKGIVAKFFLGIGAPVILAVIWGAFGSPKAAVKLSLPFHLLLELIIFGIPALALYAAGKPQLAWIYGFCVVLNRTFMFIWKQ</sequence>
<reference evidence="2 3" key="1">
    <citation type="submission" date="2023-10" db="EMBL/GenBank/DDBJ databases">
        <title>Niallia locisalis sp.nov. isolated from a salt pond sample.</title>
        <authorList>
            <person name="Li X.-J."/>
            <person name="Dong L."/>
        </authorList>
    </citation>
    <scope>NUCLEOTIDE SEQUENCE [LARGE SCALE GENOMIC DNA]</scope>
    <source>
        <strain evidence="2 3">DSM 29761</strain>
    </source>
</reference>
<organism evidence="2 3">
    <name type="scientific">Niallia oryzisoli</name>
    <dbReference type="NCBI Taxonomy" id="1737571"/>
    <lineage>
        <taxon>Bacteria</taxon>
        <taxon>Bacillati</taxon>
        <taxon>Bacillota</taxon>
        <taxon>Bacilli</taxon>
        <taxon>Bacillales</taxon>
        <taxon>Bacillaceae</taxon>
        <taxon>Niallia</taxon>
    </lineage>
</organism>
<evidence type="ECO:0000313" key="3">
    <source>
        <dbReference type="Proteomes" id="UP001357223"/>
    </source>
</evidence>
<name>A0ABZ2C7E6_9BACI</name>
<keyword evidence="3" id="KW-1185">Reference proteome</keyword>
<feature type="transmembrane region" description="Helical" evidence="1">
    <location>
        <begin position="92"/>
        <end position="109"/>
    </location>
</feature>
<evidence type="ECO:0000256" key="1">
    <source>
        <dbReference type="SAM" id="Phobius"/>
    </source>
</evidence>
<feature type="transmembrane region" description="Helical" evidence="1">
    <location>
        <begin position="9"/>
        <end position="27"/>
    </location>
</feature>
<dbReference type="RefSeq" id="WP_338448428.1">
    <property type="nucleotide sequence ID" value="NZ_CP137640.1"/>
</dbReference>
<feature type="transmembrane region" description="Helical" evidence="1">
    <location>
        <begin position="33"/>
        <end position="54"/>
    </location>
</feature>
<keyword evidence="1" id="KW-0472">Membrane</keyword>
<keyword evidence="1" id="KW-0812">Transmembrane</keyword>
<dbReference type="EMBL" id="CP137640">
    <property type="protein sequence ID" value="WVX79494.1"/>
    <property type="molecule type" value="Genomic_DNA"/>
</dbReference>
<proteinExistence type="predicted"/>